<keyword evidence="3" id="KW-0964">Secreted</keyword>
<reference evidence="6 7" key="1">
    <citation type="submission" date="2017-06" db="EMBL/GenBank/DDBJ databases">
        <authorList>
            <person name="Kim H.J."/>
            <person name="Triplett B.A."/>
        </authorList>
    </citation>
    <scope>NUCLEOTIDE SEQUENCE [LARGE SCALE GENOMIC DNA]</scope>
    <source>
        <strain evidence="6 7">DSM 25597</strain>
    </source>
</reference>
<dbReference type="SUPFAM" id="SSF49464">
    <property type="entry name" value="Carboxypeptidase regulatory domain-like"/>
    <property type="match status" value="1"/>
</dbReference>
<dbReference type="PANTHER" id="PTHR31018">
    <property type="entry name" value="SPORULATION-SPECIFIC PROTEIN-RELATED"/>
    <property type="match status" value="1"/>
</dbReference>
<dbReference type="InterPro" id="IPR036941">
    <property type="entry name" value="Rcpt_L-dom_sf"/>
</dbReference>
<dbReference type="GO" id="GO:0030313">
    <property type="term" value="C:cell envelope"/>
    <property type="evidence" value="ECO:0007669"/>
    <property type="project" value="UniProtKB-SubCell"/>
</dbReference>
<evidence type="ECO:0008006" key="8">
    <source>
        <dbReference type="Google" id="ProtNLM"/>
    </source>
</evidence>
<dbReference type="OrthoDB" id="973965at2"/>
<keyword evidence="2" id="KW-0134">Cell wall</keyword>
<dbReference type="PANTHER" id="PTHR31018:SF3">
    <property type="entry name" value="RECEPTOR PROTEIN-TYROSINE KINASE"/>
    <property type="match status" value="1"/>
</dbReference>
<evidence type="ECO:0000256" key="1">
    <source>
        <dbReference type="ARBA" id="ARBA00004191"/>
    </source>
</evidence>
<dbReference type="EMBL" id="FZNY01000006">
    <property type="protein sequence ID" value="SNS07790.1"/>
    <property type="molecule type" value="Genomic_DNA"/>
</dbReference>
<dbReference type="PROSITE" id="PS51257">
    <property type="entry name" value="PROKAR_LIPOPROTEIN"/>
    <property type="match status" value="1"/>
</dbReference>
<gene>
    <name evidence="6" type="ORF">SAMN06265376_106209</name>
</gene>
<organism evidence="6 7">
    <name type="scientific">Dokdonia pacifica</name>
    <dbReference type="NCBI Taxonomy" id="1627892"/>
    <lineage>
        <taxon>Bacteria</taxon>
        <taxon>Pseudomonadati</taxon>
        <taxon>Bacteroidota</taxon>
        <taxon>Flavobacteriia</taxon>
        <taxon>Flavobacteriales</taxon>
        <taxon>Flavobacteriaceae</taxon>
        <taxon>Dokdonia</taxon>
    </lineage>
</organism>
<evidence type="ECO:0000256" key="3">
    <source>
        <dbReference type="ARBA" id="ARBA00022525"/>
    </source>
</evidence>
<dbReference type="SUPFAM" id="SSF52058">
    <property type="entry name" value="L domain-like"/>
    <property type="match status" value="2"/>
</dbReference>
<evidence type="ECO:0000256" key="4">
    <source>
        <dbReference type="ARBA" id="ARBA00022729"/>
    </source>
</evidence>
<proteinExistence type="predicted"/>
<sequence>MKRIFLLSSLFIFLLFSCEEDDFGNSIPESEIINQQDDISFQVANFGDAVTADFTGHVVDESGNGIFEAQITIGTSTTQTDANGVFIIQDASAFKHFAFLKVRKEGYIVGSRVLIPDVNTINDVQITLLEKNIVTTVQSGEASIATLGESSVSFTGAFIDENDNPYTGDVEVSMHYLKPNESATFEQMPGMLFAQNISNEARSLETYGMLAINLFSPNGDVLNIAEDAPATIEFPVDNTQMGIAPDVIPLWFFDENVGYWKEQGEAIKVGDKYIGEVTHFTWWNCDLPIDYIEACITIQDENGALGGVPIQIIRNETGQIIFDGLTNQDGNECGLFPANEEITLKVLGADDCSDEQTYEAQLGPYSADTLIVITIPVEAVNQTTLIGTVTNCDGIPLENGIGLLVNNNGQVTSIPFVVENGVLDYTFTYCTQTTYEFIIIDQDQNENTGLLPISITAEVTNVGDVSICEQEENTYVGDLYIDSQEDLDEFGANMYTEIIGNFNIQPFSGGNTDITNLNSLSSLKRVTGDFSIQSSPLLENLQGLEQLESVGNQFVLNNLESINTLELLQSLQSVGRLTIFSLDQLENLSGLESLTYMGGIHLSGNESLASLDALSNVQNETLEVLSIWHSPSLTSIEVFDQVTTIESNLILFVVESLLSLDGLHNITSANGVRITSCDSITSLQGLQGLESVIGTLRLEGNTLLESLDGLENLLFLDGGILIGGTLDYNGNPILSDFCGLSNLFINGTIMFYNNNSFLIQNNAYNPTEQDFLNGNCSE</sequence>
<evidence type="ECO:0000256" key="2">
    <source>
        <dbReference type="ARBA" id="ARBA00022512"/>
    </source>
</evidence>
<accession>A0A239BIJ7</accession>
<evidence type="ECO:0000313" key="7">
    <source>
        <dbReference type="Proteomes" id="UP000198379"/>
    </source>
</evidence>
<name>A0A239BIJ7_9FLAO</name>
<dbReference type="Gene3D" id="3.80.20.20">
    <property type="entry name" value="Receptor L-domain"/>
    <property type="match status" value="1"/>
</dbReference>
<dbReference type="InterPro" id="IPR051648">
    <property type="entry name" value="CWI-Assembly_Regulator"/>
</dbReference>
<keyword evidence="4" id="KW-0732">Signal</keyword>
<evidence type="ECO:0000313" key="6">
    <source>
        <dbReference type="EMBL" id="SNS07790.1"/>
    </source>
</evidence>
<dbReference type="Proteomes" id="UP000198379">
    <property type="component" value="Unassembled WGS sequence"/>
</dbReference>
<dbReference type="InterPro" id="IPR008969">
    <property type="entry name" value="CarboxyPept-like_regulatory"/>
</dbReference>
<dbReference type="RefSeq" id="WP_089372820.1">
    <property type="nucleotide sequence ID" value="NZ_BMEP01000005.1"/>
</dbReference>
<keyword evidence="5" id="KW-0325">Glycoprotein</keyword>
<keyword evidence="7" id="KW-1185">Reference proteome</keyword>
<dbReference type="AlphaFoldDB" id="A0A239BIJ7"/>
<evidence type="ECO:0000256" key="5">
    <source>
        <dbReference type="ARBA" id="ARBA00023180"/>
    </source>
</evidence>
<protein>
    <recommendedName>
        <fullName evidence="8">Carboxypeptidase regulatory-like domain-containing protein</fullName>
    </recommendedName>
</protein>
<comment type="subcellular location">
    <subcellularLocation>
        <location evidence="1">Secreted</location>
        <location evidence="1">Cell wall</location>
    </subcellularLocation>
</comment>